<name>A0ABQ6MC71_9STRA</name>
<keyword evidence="2" id="KW-0812">Transmembrane</keyword>
<dbReference type="PANTHER" id="PTHR16214:SF3">
    <property type="entry name" value="TRANSMEMBRANE PROTEIN 260"/>
    <property type="match status" value="1"/>
</dbReference>
<keyword evidence="2" id="KW-1133">Transmembrane helix</keyword>
<organism evidence="4 5">
    <name type="scientific">Tetraparma gracilis</name>
    <dbReference type="NCBI Taxonomy" id="2962635"/>
    <lineage>
        <taxon>Eukaryota</taxon>
        <taxon>Sar</taxon>
        <taxon>Stramenopiles</taxon>
        <taxon>Ochrophyta</taxon>
        <taxon>Bolidophyceae</taxon>
        <taxon>Parmales</taxon>
        <taxon>Triparmaceae</taxon>
        <taxon>Tetraparma</taxon>
    </lineage>
</organism>
<evidence type="ECO:0000313" key="4">
    <source>
        <dbReference type="EMBL" id="GMI23601.1"/>
    </source>
</evidence>
<dbReference type="EMBL" id="BRYB01002663">
    <property type="protein sequence ID" value="GMI23601.1"/>
    <property type="molecule type" value="Genomic_DNA"/>
</dbReference>
<sequence>MWPSLTPLQTLLLLSFPLLPLSIYSSTMFLGPGGGDSPELLASACTQSPSHPPGYPLLLLLSGAFLRISSPLFPSASPALLLNGLNVCLASLASAGVLCLSLSLASSLLPSIPSSLRRRNPNPLADADLHKLLADPGKKKKNKKSSPQPRSPLPPPTLTNAQFSACVLFSCLFSFSPGIWEYTLQYEVFPLNNLLCAVLLLLTTSYLQTPSPLTCVLGGLFTGLCMTNQHTSSIYIFVCVLSILSLDNFRLLLRDRRTLLLTACSTLVGLSPYLYLVVRANAKAVDGWGDQRTLRGFLTHFLREEYGTFVLASEWESGEAQDSSK</sequence>
<dbReference type="InterPro" id="IPR021280">
    <property type="entry name" value="TMEM260-like"/>
</dbReference>
<dbReference type="Pfam" id="PF11028">
    <property type="entry name" value="TMEM260-like"/>
    <property type="match status" value="1"/>
</dbReference>
<comment type="caution">
    <text evidence="4">The sequence shown here is derived from an EMBL/GenBank/DDBJ whole genome shotgun (WGS) entry which is preliminary data.</text>
</comment>
<feature type="transmembrane region" description="Helical" evidence="2">
    <location>
        <begin position="229"/>
        <end position="246"/>
    </location>
</feature>
<evidence type="ECO:0000256" key="2">
    <source>
        <dbReference type="SAM" id="Phobius"/>
    </source>
</evidence>
<evidence type="ECO:0000313" key="5">
    <source>
        <dbReference type="Proteomes" id="UP001165060"/>
    </source>
</evidence>
<dbReference type="InterPro" id="IPR052724">
    <property type="entry name" value="GT117_domain-containing"/>
</dbReference>
<evidence type="ECO:0008006" key="6">
    <source>
        <dbReference type="Google" id="ProtNLM"/>
    </source>
</evidence>
<protein>
    <recommendedName>
        <fullName evidence="6">GPI mannosyltransferase 2</fullName>
    </recommendedName>
</protein>
<feature type="transmembrane region" description="Helical" evidence="2">
    <location>
        <begin position="258"/>
        <end position="278"/>
    </location>
</feature>
<keyword evidence="3" id="KW-0732">Signal</keyword>
<proteinExistence type="predicted"/>
<evidence type="ECO:0000256" key="1">
    <source>
        <dbReference type="SAM" id="MobiDB-lite"/>
    </source>
</evidence>
<feature type="signal peptide" evidence="3">
    <location>
        <begin position="1"/>
        <end position="25"/>
    </location>
</feature>
<feature type="chain" id="PRO_5046579250" description="GPI mannosyltransferase 2" evidence="3">
    <location>
        <begin position="26"/>
        <end position="325"/>
    </location>
</feature>
<accession>A0ABQ6MC71</accession>
<dbReference type="Proteomes" id="UP001165060">
    <property type="component" value="Unassembled WGS sequence"/>
</dbReference>
<gene>
    <name evidence="4" type="ORF">TeGR_g1882</name>
</gene>
<feature type="region of interest" description="Disordered" evidence="1">
    <location>
        <begin position="136"/>
        <end position="157"/>
    </location>
</feature>
<dbReference type="PANTHER" id="PTHR16214">
    <property type="entry name" value="TRANSMEMBRANE PROTEIN 260"/>
    <property type="match status" value="1"/>
</dbReference>
<keyword evidence="5" id="KW-1185">Reference proteome</keyword>
<feature type="transmembrane region" description="Helical" evidence="2">
    <location>
        <begin position="85"/>
        <end position="109"/>
    </location>
</feature>
<feature type="transmembrane region" description="Helical" evidence="2">
    <location>
        <begin position="191"/>
        <end position="209"/>
    </location>
</feature>
<reference evidence="4 5" key="1">
    <citation type="journal article" date="2023" name="Commun. Biol.">
        <title>Genome analysis of Parmales, the sister group of diatoms, reveals the evolutionary specialization of diatoms from phago-mixotrophs to photoautotrophs.</title>
        <authorList>
            <person name="Ban H."/>
            <person name="Sato S."/>
            <person name="Yoshikawa S."/>
            <person name="Yamada K."/>
            <person name="Nakamura Y."/>
            <person name="Ichinomiya M."/>
            <person name="Sato N."/>
            <person name="Blanc-Mathieu R."/>
            <person name="Endo H."/>
            <person name="Kuwata A."/>
            <person name="Ogata H."/>
        </authorList>
    </citation>
    <scope>NUCLEOTIDE SEQUENCE [LARGE SCALE GENOMIC DNA]</scope>
</reference>
<evidence type="ECO:0000256" key="3">
    <source>
        <dbReference type="SAM" id="SignalP"/>
    </source>
</evidence>
<keyword evidence="2" id="KW-0472">Membrane</keyword>